<feature type="domain" description="BTB" evidence="1">
    <location>
        <begin position="6"/>
        <end position="116"/>
    </location>
</feature>
<reference evidence="2" key="1">
    <citation type="submission" date="2014-09" db="EMBL/GenBank/DDBJ databases">
        <title>Draft genome sequence of an oleaginous Mucoromycotina fungus Mucor ambiguus NBRC6742.</title>
        <authorList>
            <person name="Takeda I."/>
            <person name="Yamane N."/>
            <person name="Morita T."/>
            <person name="Tamano K."/>
            <person name="Machida M."/>
            <person name="Baker S."/>
            <person name="Koike H."/>
        </authorList>
    </citation>
    <scope>NUCLEOTIDE SEQUENCE</scope>
    <source>
        <strain evidence="2">NBRC 6742</strain>
    </source>
</reference>
<dbReference type="InterPro" id="IPR011333">
    <property type="entry name" value="SKP1/BTB/POZ_sf"/>
</dbReference>
<evidence type="ECO:0000313" key="3">
    <source>
        <dbReference type="Proteomes" id="UP000053815"/>
    </source>
</evidence>
<proteinExistence type="predicted"/>
<evidence type="ECO:0000259" key="1">
    <source>
        <dbReference type="SMART" id="SM00225"/>
    </source>
</evidence>
<dbReference type="AlphaFoldDB" id="A0A0C9N6V6"/>
<evidence type="ECO:0000313" key="2">
    <source>
        <dbReference type="EMBL" id="GAN11777.1"/>
    </source>
</evidence>
<dbReference type="Gene3D" id="3.30.710.10">
    <property type="entry name" value="Potassium Channel Kv1.1, Chain A"/>
    <property type="match status" value="1"/>
</dbReference>
<accession>A0A0C9N6V6</accession>
<dbReference type="InterPro" id="IPR000210">
    <property type="entry name" value="BTB/POZ_dom"/>
</dbReference>
<dbReference type="Proteomes" id="UP000053815">
    <property type="component" value="Unassembled WGS sequence"/>
</dbReference>
<protein>
    <recommendedName>
        <fullName evidence="1">BTB domain-containing protein</fullName>
    </recommendedName>
</protein>
<dbReference type="Pfam" id="PF02214">
    <property type="entry name" value="BTB_2"/>
    <property type="match status" value="1"/>
</dbReference>
<dbReference type="SUPFAM" id="SSF54695">
    <property type="entry name" value="POZ domain"/>
    <property type="match status" value="1"/>
</dbReference>
<name>A0A0C9N6V6_9FUNG</name>
<gene>
    <name evidence="2" type="ORF">MAM1_0937c11373</name>
</gene>
<dbReference type="PANTHER" id="PTHR11145:SF8">
    <property type="entry name" value="RE57120P"/>
    <property type="match status" value="1"/>
</dbReference>
<dbReference type="EMBL" id="DF837226">
    <property type="protein sequence ID" value="GAN11777.1"/>
    <property type="molecule type" value="Genomic_DNA"/>
</dbReference>
<dbReference type="InterPro" id="IPR045068">
    <property type="entry name" value="BACURD1-3"/>
</dbReference>
<dbReference type="OrthoDB" id="2414723at2759"/>
<keyword evidence="3" id="KW-1185">Reference proteome</keyword>
<dbReference type="GO" id="GO:0051260">
    <property type="term" value="P:protein homooligomerization"/>
    <property type="evidence" value="ECO:0007669"/>
    <property type="project" value="InterPro"/>
</dbReference>
<organism evidence="2">
    <name type="scientific">Mucor ambiguus</name>
    <dbReference type="NCBI Taxonomy" id="91626"/>
    <lineage>
        <taxon>Eukaryota</taxon>
        <taxon>Fungi</taxon>
        <taxon>Fungi incertae sedis</taxon>
        <taxon>Mucoromycota</taxon>
        <taxon>Mucoromycotina</taxon>
        <taxon>Mucoromycetes</taxon>
        <taxon>Mucorales</taxon>
        <taxon>Mucorineae</taxon>
        <taxon>Mucoraceae</taxon>
        <taxon>Mucor</taxon>
    </lineage>
</organism>
<dbReference type="SMART" id="SM00225">
    <property type="entry name" value="BTB"/>
    <property type="match status" value="1"/>
</dbReference>
<dbReference type="PANTHER" id="PTHR11145">
    <property type="entry name" value="BTB/POZ DOMAIN-CONTAINING ADAPTER FOR CUL3-MEDIATED RHOA DEGRADATION PROTEIN FAMILY MEMBER"/>
    <property type="match status" value="1"/>
</dbReference>
<dbReference type="STRING" id="91626.A0A0C9N6V6"/>
<dbReference type="InterPro" id="IPR003131">
    <property type="entry name" value="T1-type_BTB"/>
</dbReference>
<sequence length="184" mass="21465">MTCKAQLVKLNVGGKFFLINYDTISKSSVLVDKYLKGQAQTDSNASSNAINENKYPVLEIFIDRNGEIFQYILEYLRSQKVYPKSEEGLRKLRHEADYFNLQDLVRTVNVFLEQYDDNDENYDYQVIQHPFSCNYLIVPSQGELKPFQEDDTIVTGYKYCLASNVYESKLVVKRPRKKCKLIQD</sequence>